<gene>
    <name evidence="2" type="ORF">A2961_04840</name>
</gene>
<evidence type="ECO:0000313" key="3">
    <source>
        <dbReference type="Proteomes" id="UP000177082"/>
    </source>
</evidence>
<dbReference type="EMBL" id="MGHF01000029">
    <property type="protein sequence ID" value="OGM62070.1"/>
    <property type="molecule type" value="Genomic_DNA"/>
</dbReference>
<dbReference type="Proteomes" id="UP000177082">
    <property type="component" value="Unassembled WGS sequence"/>
</dbReference>
<sequence>MSGQAILLVIIVLWLIGLSLIFYWILRHYLRLVKGVKEGNLKKILDNIVDLSGKNRKDIIRLEKELVSFKEVSKLFVQKVGLVRFNPLGDFGGEHSFSLAILDGENHGFVITSIHARERTRVYIKPVKDGKSRYKLSNEEEKALREAQEIIKT</sequence>
<dbReference type="STRING" id="1802519.A2961_04840"/>
<reference evidence="2 3" key="1">
    <citation type="journal article" date="2016" name="Nat. Commun.">
        <title>Thousands of microbial genomes shed light on interconnected biogeochemical processes in an aquifer system.</title>
        <authorList>
            <person name="Anantharaman K."/>
            <person name="Brown C.T."/>
            <person name="Hug L.A."/>
            <person name="Sharon I."/>
            <person name="Castelle C.J."/>
            <person name="Probst A.J."/>
            <person name="Thomas B.C."/>
            <person name="Singh A."/>
            <person name="Wilkins M.J."/>
            <person name="Karaoz U."/>
            <person name="Brodie E.L."/>
            <person name="Williams K.H."/>
            <person name="Hubbard S.S."/>
            <person name="Banfield J.F."/>
        </authorList>
    </citation>
    <scope>NUCLEOTIDE SEQUENCE [LARGE SCALE GENOMIC DNA]</scope>
</reference>
<keyword evidence="1" id="KW-0472">Membrane</keyword>
<evidence type="ECO:0008006" key="4">
    <source>
        <dbReference type="Google" id="ProtNLM"/>
    </source>
</evidence>
<name>A0A1F8BDP5_9BACT</name>
<dbReference type="Pfam" id="PF14584">
    <property type="entry name" value="DUF4446"/>
    <property type="match status" value="1"/>
</dbReference>
<dbReference type="AlphaFoldDB" id="A0A1F8BDP5"/>
<proteinExistence type="predicted"/>
<dbReference type="InterPro" id="IPR027981">
    <property type="entry name" value="DUF4446"/>
</dbReference>
<comment type="caution">
    <text evidence="2">The sequence shown here is derived from an EMBL/GenBank/DDBJ whole genome shotgun (WGS) entry which is preliminary data.</text>
</comment>
<accession>A0A1F8BDP5</accession>
<keyword evidence="1" id="KW-0812">Transmembrane</keyword>
<organism evidence="2 3">
    <name type="scientific">Candidatus Woesebacteria bacterium RIFCSPLOWO2_01_FULL_39_21</name>
    <dbReference type="NCBI Taxonomy" id="1802519"/>
    <lineage>
        <taxon>Bacteria</taxon>
        <taxon>Candidatus Woeseibacteriota</taxon>
    </lineage>
</organism>
<protein>
    <recommendedName>
        <fullName evidence="4">DUF4446 domain-containing protein</fullName>
    </recommendedName>
</protein>
<evidence type="ECO:0000313" key="2">
    <source>
        <dbReference type="EMBL" id="OGM62070.1"/>
    </source>
</evidence>
<keyword evidence="1" id="KW-1133">Transmembrane helix</keyword>
<feature type="transmembrane region" description="Helical" evidence="1">
    <location>
        <begin position="6"/>
        <end position="26"/>
    </location>
</feature>
<evidence type="ECO:0000256" key="1">
    <source>
        <dbReference type="SAM" id="Phobius"/>
    </source>
</evidence>